<evidence type="ECO:0000313" key="3">
    <source>
        <dbReference type="Proteomes" id="UP000184609"/>
    </source>
</evidence>
<dbReference type="OrthoDB" id="824966at2"/>
<sequence length="298" mass="33897">MKNLLLKYWLYLVFGIFLIASIFNLFFQGAINFEDQAAKEILLSKTALSELENITIPIVEDIPFLKSWGSSYQGDFDKILSYLNLSALLILIQMTLLKLSHWWIFKLILVVSFAGLFIKQTKEYAKKLIIIGLLISPGIAVYTIFLSNVTQELSLDMGKKLQSHFEATQDSLNTKKLSQQDKLDSLKTAQRSKHDGKLDLLNKVEDDIIKGEEEVKDELDKIGKDFLTLLRYASRHGLELAVSLFGNILIIFLILPFAYLYVIGLALKRLFGYPPALNEFDKIILQLKSLVPKSNSTK</sequence>
<evidence type="ECO:0000256" key="1">
    <source>
        <dbReference type="SAM" id="Phobius"/>
    </source>
</evidence>
<reference evidence="3" key="1">
    <citation type="submission" date="2016-12" db="EMBL/GenBank/DDBJ databases">
        <authorList>
            <person name="Varghese N."/>
            <person name="Submissions S."/>
        </authorList>
    </citation>
    <scope>NUCLEOTIDE SEQUENCE [LARGE SCALE GENOMIC DNA]</scope>
    <source>
        <strain evidence="3">DSM 25035</strain>
    </source>
</reference>
<proteinExistence type="predicted"/>
<name>A0A1M7ZKD0_9BACT</name>
<keyword evidence="1" id="KW-0812">Transmembrane</keyword>
<feature type="transmembrane region" description="Helical" evidence="1">
    <location>
        <begin position="130"/>
        <end position="149"/>
    </location>
</feature>
<gene>
    <name evidence="2" type="ORF">SAMN04488108_4015</name>
</gene>
<protein>
    <submittedName>
        <fullName evidence="2">Uncharacterized protein</fullName>
    </submittedName>
</protein>
<keyword evidence="3" id="KW-1185">Reference proteome</keyword>
<feature type="transmembrane region" description="Helical" evidence="1">
    <location>
        <begin position="6"/>
        <end position="27"/>
    </location>
</feature>
<accession>A0A1M7ZKD0</accession>
<evidence type="ECO:0000313" key="2">
    <source>
        <dbReference type="EMBL" id="SHO65354.1"/>
    </source>
</evidence>
<dbReference type="AlphaFoldDB" id="A0A1M7ZKD0"/>
<organism evidence="2 3">
    <name type="scientific">Algoriphagus zhangzhouensis</name>
    <dbReference type="NCBI Taxonomy" id="1073327"/>
    <lineage>
        <taxon>Bacteria</taxon>
        <taxon>Pseudomonadati</taxon>
        <taxon>Bacteroidota</taxon>
        <taxon>Cytophagia</taxon>
        <taxon>Cytophagales</taxon>
        <taxon>Cyclobacteriaceae</taxon>
        <taxon>Algoriphagus</taxon>
    </lineage>
</organism>
<keyword evidence="1" id="KW-0472">Membrane</keyword>
<keyword evidence="1" id="KW-1133">Transmembrane helix</keyword>
<feature type="transmembrane region" description="Helical" evidence="1">
    <location>
        <begin position="240"/>
        <end position="262"/>
    </location>
</feature>
<dbReference type="STRING" id="1073327.SAMN04488108_4015"/>
<dbReference type="RefSeq" id="WP_073573609.1">
    <property type="nucleotide sequence ID" value="NZ_FRXN01000007.1"/>
</dbReference>
<dbReference type="EMBL" id="FRXN01000007">
    <property type="protein sequence ID" value="SHO65354.1"/>
    <property type="molecule type" value="Genomic_DNA"/>
</dbReference>
<feature type="transmembrane region" description="Helical" evidence="1">
    <location>
        <begin position="102"/>
        <end position="118"/>
    </location>
</feature>
<dbReference type="Proteomes" id="UP000184609">
    <property type="component" value="Unassembled WGS sequence"/>
</dbReference>